<dbReference type="InterPro" id="IPR021859">
    <property type="entry name" value="XTBD"/>
</dbReference>
<name>A0A0R3UPI6_MESCO</name>
<dbReference type="AlphaFoldDB" id="A0A0R3UPI6"/>
<feature type="domain" description="XRN2-binding (XTBD)" evidence="1">
    <location>
        <begin position="8"/>
        <end position="93"/>
    </location>
</feature>
<dbReference type="Proteomes" id="UP000267029">
    <property type="component" value="Unassembled WGS sequence"/>
</dbReference>
<proteinExistence type="predicted"/>
<dbReference type="OrthoDB" id="2359216at2759"/>
<reference evidence="4" key="1">
    <citation type="submission" date="2017-02" db="UniProtKB">
        <authorList>
            <consortium name="WormBaseParasite"/>
        </authorList>
    </citation>
    <scope>IDENTIFICATION</scope>
</reference>
<evidence type="ECO:0000313" key="4">
    <source>
        <dbReference type="WBParaSite" id="MCOS_0000976301-mRNA-1"/>
    </source>
</evidence>
<sequence>MEEKIKTIEGMRRPHENPTEWRLRRAFLVKNFDNLDAERLECLSHCFVNHELYGVGYPSKFRRLGDGIVDSIYRGRSIVKRLCTTLFALFSLKIKVNINHLSEQFCSLIEIEQ</sequence>
<evidence type="ECO:0000259" key="1">
    <source>
        <dbReference type="PROSITE" id="PS51827"/>
    </source>
</evidence>
<gene>
    <name evidence="2" type="ORF">MCOS_LOCUS9764</name>
</gene>
<dbReference type="PROSITE" id="PS51827">
    <property type="entry name" value="XTBD"/>
    <property type="match status" value="1"/>
</dbReference>
<dbReference type="WBParaSite" id="MCOS_0000976301-mRNA-1">
    <property type="protein sequence ID" value="MCOS_0000976301-mRNA-1"/>
    <property type="gene ID" value="MCOS_0000976301"/>
</dbReference>
<dbReference type="Pfam" id="PF11952">
    <property type="entry name" value="XTBD"/>
    <property type="match status" value="1"/>
</dbReference>
<dbReference type="EMBL" id="UXSR01005831">
    <property type="protein sequence ID" value="VDD83761.1"/>
    <property type="molecule type" value="Genomic_DNA"/>
</dbReference>
<dbReference type="STRING" id="53468.A0A0R3UPI6"/>
<evidence type="ECO:0000313" key="3">
    <source>
        <dbReference type="Proteomes" id="UP000267029"/>
    </source>
</evidence>
<reference evidence="2 3" key="2">
    <citation type="submission" date="2018-10" db="EMBL/GenBank/DDBJ databases">
        <authorList>
            <consortium name="Pathogen Informatics"/>
        </authorList>
    </citation>
    <scope>NUCLEOTIDE SEQUENCE [LARGE SCALE GENOMIC DNA]</scope>
</reference>
<accession>A0A0R3UPI6</accession>
<protein>
    <submittedName>
        <fullName evidence="4">XRN2-binding (XTBD) domain-containing protein</fullName>
    </submittedName>
</protein>
<keyword evidence="3" id="KW-1185">Reference proteome</keyword>
<organism evidence="4">
    <name type="scientific">Mesocestoides corti</name>
    <name type="common">Flatworm</name>
    <dbReference type="NCBI Taxonomy" id="53468"/>
    <lineage>
        <taxon>Eukaryota</taxon>
        <taxon>Metazoa</taxon>
        <taxon>Spiralia</taxon>
        <taxon>Lophotrochozoa</taxon>
        <taxon>Platyhelminthes</taxon>
        <taxon>Cestoda</taxon>
        <taxon>Eucestoda</taxon>
        <taxon>Cyclophyllidea</taxon>
        <taxon>Mesocestoididae</taxon>
        <taxon>Mesocestoides</taxon>
    </lineage>
</organism>
<evidence type="ECO:0000313" key="2">
    <source>
        <dbReference type="EMBL" id="VDD83761.1"/>
    </source>
</evidence>